<keyword evidence="3" id="KW-1185">Reference proteome</keyword>
<reference evidence="2" key="1">
    <citation type="submission" date="2020-01" db="EMBL/GenBank/DDBJ databases">
        <authorList>
            <person name="Mishra B."/>
        </authorList>
    </citation>
    <scope>NUCLEOTIDE SEQUENCE [LARGE SCALE GENOMIC DNA]</scope>
</reference>
<comment type="caution">
    <text evidence="2">The sequence shown here is derived from an EMBL/GenBank/DDBJ whole genome shotgun (WGS) entry which is preliminary data.</text>
</comment>
<name>A0A6D2K751_9BRAS</name>
<dbReference type="PANTHER" id="PTHR46890:SF48">
    <property type="entry name" value="RNA-DIRECTED DNA POLYMERASE"/>
    <property type="match status" value="1"/>
</dbReference>
<dbReference type="InterPro" id="IPR043502">
    <property type="entry name" value="DNA/RNA_pol_sf"/>
</dbReference>
<dbReference type="Pfam" id="PF00078">
    <property type="entry name" value="RVT_1"/>
    <property type="match status" value="1"/>
</dbReference>
<gene>
    <name evidence="2" type="ORF">MERR_LOCUS30961</name>
</gene>
<dbReference type="InterPro" id="IPR000477">
    <property type="entry name" value="RT_dom"/>
</dbReference>
<accession>A0A6D2K751</accession>
<dbReference type="AlphaFoldDB" id="A0A6D2K751"/>
<feature type="domain" description="Reverse transcriptase" evidence="1">
    <location>
        <begin position="118"/>
        <end position="238"/>
    </location>
</feature>
<dbReference type="CDD" id="cd01650">
    <property type="entry name" value="RT_nLTR_like"/>
    <property type="match status" value="1"/>
</dbReference>
<evidence type="ECO:0000313" key="2">
    <source>
        <dbReference type="EMBL" id="CAA7043726.1"/>
    </source>
</evidence>
<evidence type="ECO:0000259" key="1">
    <source>
        <dbReference type="Pfam" id="PF00078"/>
    </source>
</evidence>
<sequence length="245" mass="27654">MKKKEQELSGASFFLDDLLGLLSSELSSHTDEIVNQSICPSISNETNERLIKTPSDEETRSAIFSIHPDKAPGPDGFSDSFFHSNWETIGEGITREIQNFFISGVLPQGINATHICLIPKKTTPKSMADYRPIALCNVYYKIISKILTARLHPIMNGLVSENQSAFVPGRAITDNVMITHEMLHFLKISKAKKRGSMTIKIDMTKAYDRVEWDFIRLVLTRMGFHPKLIGWIMQCVTSVTFQFLV</sequence>
<dbReference type="PANTHER" id="PTHR46890">
    <property type="entry name" value="NON-LTR RETROLELEMENT REVERSE TRANSCRIPTASE-LIKE PROTEIN-RELATED"/>
    <property type="match status" value="1"/>
</dbReference>
<protein>
    <recommendedName>
        <fullName evidence="1">Reverse transcriptase domain-containing protein</fullName>
    </recommendedName>
</protein>
<dbReference type="InterPro" id="IPR052343">
    <property type="entry name" value="Retrotransposon-Effector_Assoc"/>
</dbReference>
<proteinExistence type="predicted"/>
<organism evidence="2 3">
    <name type="scientific">Microthlaspi erraticum</name>
    <dbReference type="NCBI Taxonomy" id="1685480"/>
    <lineage>
        <taxon>Eukaryota</taxon>
        <taxon>Viridiplantae</taxon>
        <taxon>Streptophyta</taxon>
        <taxon>Embryophyta</taxon>
        <taxon>Tracheophyta</taxon>
        <taxon>Spermatophyta</taxon>
        <taxon>Magnoliopsida</taxon>
        <taxon>eudicotyledons</taxon>
        <taxon>Gunneridae</taxon>
        <taxon>Pentapetalae</taxon>
        <taxon>rosids</taxon>
        <taxon>malvids</taxon>
        <taxon>Brassicales</taxon>
        <taxon>Brassicaceae</taxon>
        <taxon>Coluteocarpeae</taxon>
        <taxon>Microthlaspi</taxon>
    </lineage>
</organism>
<evidence type="ECO:0000313" key="3">
    <source>
        <dbReference type="Proteomes" id="UP000467841"/>
    </source>
</evidence>
<dbReference type="Proteomes" id="UP000467841">
    <property type="component" value="Unassembled WGS sequence"/>
</dbReference>
<dbReference type="EMBL" id="CACVBM020001285">
    <property type="protein sequence ID" value="CAA7043726.1"/>
    <property type="molecule type" value="Genomic_DNA"/>
</dbReference>
<dbReference type="SUPFAM" id="SSF56672">
    <property type="entry name" value="DNA/RNA polymerases"/>
    <property type="match status" value="1"/>
</dbReference>
<dbReference type="OrthoDB" id="1934719at2759"/>